<name>A0ABV4P0H2_9GAMM</name>
<dbReference type="InterPro" id="IPR003673">
    <property type="entry name" value="CoA-Trfase_fam_III"/>
</dbReference>
<proteinExistence type="predicted"/>
<gene>
    <name evidence="2" type="ORF">ACCI49_12880</name>
</gene>
<accession>A0ABV4P0H2</accession>
<dbReference type="InterPro" id="IPR023606">
    <property type="entry name" value="CoA-Trfase_III_dom_1_sf"/>
</dbReference>
<dbReference type="InterPro" id="IPR050483">
    <property type="entry name" value="CoA-transferase_III_domain"/>
</dbReference>
<sequence length="399" mass="44237">MLPLTGVRILAVEQYGAGPFGTLYLANLGAEIIKVEDVSHGGDVSRSIGPYFVKGEKSDNKSLFFQGFNHNKRSLSLNLMTEEGQKILHKLIKTCDGLTGNLRGDVPEKLGITYKSLKSINRKIVCAHLTAFGRSGERAAWPGYDYPVQAEAGYFKLTGEPNGPPSRCGLSLVDLSTGVAMALALVSGLLSARKTGKGRDIDVSLFDNALYNLNYVAMWQLNAGHNQQRAPRSAHFSLTPCQLYTTKDDWIYVMCNKEKFWTELCEVIGQPGLTTDPRFSNFKVRLKNRDQLTEILDKILAEKTTEEWLTVFSGRVPTAPIYDVEQALANPFVTENGRIQSMLSDSGEEIKILAPSIRCDDEMPEFQRAPIMGEDNRSILTELGYSDAEITQLKDRGII</sequence>
<dbReference type="InterPro" id="IPR044855">
    <property type="entry name" value="CoA-Trfase_III_dom3_sf"/>
</dbReference>
<dbReference type="PANTHER" id="PTHR48207:SF3">
    <property type="entry name" value="SUCCINATE--HYDROXYMETHYLGLUTARATE COA-TRANSFERASE"/>
    <property type="match status" value="1"/>
</dbReference>
<reference evidence="2 3" key="1">
    <citation type="submission" date="2024-08" db="EMBL/GenBank/DDBJ databases">
        <authorList>
            <person name="Ishaq N."/>
        </authorList>
    </citation>
    <scope>NUCLEOTIDE SEQUENCE [LARGE SCALE GENOMIC DNA]</scope>
    <source>
        <strain evidence="2 3">DSM 18651</strain>
    </source>
</reference>
<dbReference type="SUPFAM" id="SSF89796">
    <property type="entry name" value="CoA-transferase family III (CaiB/BaiF)"/>
    <property type="match status" value="1"/>
</dbReference>
<dbReference type="GO" id="GO:0016740">
    <property type="term" value="F:transferase activity"/>
    <property type="evidence" value="ECO:0007669"/>
    <property type="project" value="UniProtKB-KW"/>
</dbReference>
<evidence type="ECO:0000313" key="3">
    <source>
        <dbReference type="Proteomes" id="UP001569428"/>
    </source>
</evidence>
<evidence type="ECO:0000313" key="2">
    <source>
        <dbReference type="EMBL" id="MFA0811812.1"/>
    </source>
</evidence>
<keyword evidence="1 2" id="KW-0808">Transferase</keyword>
<keyword evidence="3" id="KW-1185">Reference proteome</keyword>
<dbReference type="Proteomes" id="UP001569428">
    <property type="component" value="Unassembled WGS sequence"/>
</dbReference>
<dbReference type="EMBL" id="JBGMEK010000026">
    <property type="protein sequence ID" value="MFA0811812.1"/>
    <property type="molecule type" value="Genomic_DNA"/>
</dbReference>
<dbReference type="PANTHER" id="PTHR48207">
    <property type="entry name" value="SUCCINATE--HYDROXYMETHYLGLUTARATE COA-TRANSFERASE"/>
    <property type="match status" value="1"/>
</dbReference>
<comment type="caution">
    <text evidence="2">The sequence shown here is derived from an EMBL/GenBank/DDBJ whole genome shotgun (WGS) entry which is preliminary data.</text>
</comment>
<organism evidence="2 3">
    <name type="scientific">Microbulbifer epialgicus</name>
    <dbReference type="NCBI Taxonomy" id="393907"/>
    <lineage>
        <taxon>Bacteria</taxon>
        <taxon>Pseudomonadati</taxon>
        <taxon>Pseudomonadota</taxon>
        <taxon>Gammaproteobacteria</taxon>
        <taxon>Cellvibrionales</taxon>
        <taxon>Microbulbiferaceae</taxon>
        <taxon>Microbulbifer</taxon>
    </lineage>
</organism>
<protein>
    <submittedName>
        <fullName evidence="2">CaiB/BaiF CoA transferase family protein</fullName>
    </submittedName>
</protein>
<dbReference type="Pfam" id="PF02515">
    <property type="entry name" value="CoA_transf_3"/>
    <property type="match status" value="1"/>
</dbReference>
<dbReference type="Gene3D" id="3.30.1540.10">
    <property type="entry name" value="formyl-coa transferase, domain 3"/>
    <property type="match status" value="1"/>
</dbReference>
<evidence type="ECO:0000256" key="1">
    <source>
        <dbReference type="ARBA" id="ARBA00022679"/>
    </source>
</evidence>
<dbReference type="Gene3D" id="3.40.50.10540">
    <property type="entry name" value="Crotonobetainyl-coa:carnitine coa-transferase, domain 1"/>
    <property type="match status" value="1"/>
</dbReference>
<dbReference type="RefSeq" id="WP_371839415.1">
    <property type="nucleotide sequence ID" value="NZ_JBGMEK010000026.1"/>
</dbReference>